<protein>
    <submittedName>
        <fullName evidence="1">Uncharacterized protein</fullName>
    </submittedName>
</protein>
<dbReference type="AlphaFoldDB" id="A0AAV7UYB9"/>
<name>A0AAV7UYB9_PLEWA</name>
<comment type="caution">
    <text evidence="1">The sequence shown here is derived from an EMBL/GenBank/DDBJ whole genome shotgun (WGS) entry which is preliminary data.</text>
</comment>
<dbReference type="Proteomes" id="UP001066276">
    <property type="component" value="Chromosome 2_2"/>
</dbReference>
<accession>A0AAV7UYB9</accession>
<proteinExistence type="predicted"/>
<evidence type="ECO:0000313" key="1">
    <source>
        <dbReference type="EMBL" id="KAJ1193512.1"/>
    </source>
</evidence>
<reference evidence="1" key="1">
    <citation type="journal article" date="2022" name="bioRxiv">
        <title>Sequencing and chromosome-scale assembly of the giantPleurodeles waltlgenome.</title>
        <authorList>
            <person name="Brown T."/>
            <person name="Elewa A."/>
            <person name="Iarovenko S."/>
            <person name="Subramanian E."/>
            <person name="Araus A.J."/>
            <person name="Petzold A."/>
            <person name="Susuki M."/>
            <person name="Suzuki K.-i.T."/>
            <person name="Hayashi T."/>
            <person name="Toyoda A."/>
            <person name="Oliveira C."/>
            <person name="Osipova E."/>
            <person name="Leigh N.D."/>
            <person name="Simon A."/>
            <person name="Yun M.H."/>
        </authorList>
    </citation>
    <scope>NUCLEOTIDE SEQUENCE</scope>
    <source>
        <strain evidence="1">20211129_DDA</strain>
        <tissue evidence="1">Liver</tissue>
    </source>
</reference>
<dbReference type="EMBL" id="JANPWB010000004">
    <property type="protein sequence ID" value="KAJ1193512.1"/>
    <property type="molecule type" value="Genomic_DNA"/>
</dbReference>
<evidence type="ECO:0000313" key="2">
    <source>
        <dbReference type="Proteomes" id="UP001066276"/>
    </source>
</evidence>
<organism evidence="1 2">
    <name type="scientific">Pleurodeles waltl</name>
    <name type="common">Iberian ribbed newt</name>
    <dbReference type="NCBI Taxonomy" id="8319"/>
    <lineage>
        <taxon>Eukaryota</taxon>
        <taxon>Metazoa</taxon>
        <taxon>Chordata</taxon>
        <taxon>Craniata</taxon>
        <taxon>Vertebrata</taxon>
        <taxon>Euteleostomi</taxon>
        <taxon>Amphibia</taxon>
        <taxon>Batrachia</taxon>
        <taxon>Caudata</taxon>
        <taxon>Salamandroidea</taxon>
        <taxon>Salamandridae</taxon>
        <taxon>Pleurodelinae</taxon>
        <taxon>Pleurodeles</taxon>
    </lineage>
</organism>
<sequence>MRVRSSLLHVSRTQSSFYTWPPCAPYLPSKAVDIAGGWCRFQQGAVCTTSKQRHGLGLFWVRFGSARVRRPVRRHPRCFNAHTRQRSSFLLGCRDNGAASLKNKTRRKSHSGTGKQRMWVHLGLPH</sequence>
<gene>
    <name evidence="1" type="ORF">NDU88_002809</name>
</gene>
<keyword evidence="2" id="KW-1185">Reference proteome</keyword>